<dbReference type="GO" id="GO:0015271">
    <property type="term" value="F:outward rectifier potassium channel activity"/>
    <property type="evidence" value="ECO:0007669"/>
    <property type="project" value="TreeGrafter"/>
</dbReference>
<feature type="transmembrane region" description="Helical" evidence="10">
    <location>
        <begin position="102"/>
        <end position="120"/>
    </location>
</feature>
<dbReference type="OrthoDB" id="297496at2759"/>
<accession>A0A7J7KDK3</accession>
<keyword evidence="6 10" id="KW-0472">Membrane</keyword>
<feature type="region of interest" description="Disordered" evidence="9">
    <location>
        <begin position="267"/>
        <end position="301"/>
    </location>
</feature>
<dbReference type="InterPro" id="IPR003280">
    <property type="entry name" value="2pore_dom_K_chnl"/>
</dbReference>
<feature type="domain" description="Potassium channel" evidence="11">
    <location>
        <begin position="190"/>
        <end position="234"/>
    </location>
</feature>
<evidence type="ECO:0000256" key="6">
    <source>
        <dbReference type="ARBA" id="ARBA00023136"/>
    </source>
</evidence>
<feature type="domain" description="Potassium channel" evidence="11">
    <location>
        <begin position="81"/>
        <end position="153"/>
    </location>
</feature>
<reference evidence="12" key="1">
    <citation type="submission" date="2020-06" db="EMBL/GenBank/DDBJ databases">
        <title>Draft genome of Bugula neritina, a colonial animal packing powerful symbionts and potential medicines.</title>
        <authorList>
            <person name="Rayko M."/>
        </authorList>
    </citation>
    <scope>NUCLEOTIDE SEQUENCE [LARGE SCALE GENOMIC DNA]</scope>
    <source>
        <strain evidence="12">Kwan_BN1</strain>
    </source>
</reference>
<dbReference type="GO" id="GO:0030322">
    <property type="term" value="P:stabilization of membrane potential"/>
    <property type="evidence" value="ECO:0007669"/>
    <property type="project" value="TreeGrafter"/>
</dbReference>
<sequence>MGAGCTTPSSTKVNYKYRIIFLVLGLLLYLIFGATVLSLTEAEIHANNGRLLRQIRTDFSSKIQNGVVTDMELEQFLVDVVEATGQGIFVTNNVTIRSHWNFGQSFFFVGTLLTTIGYGHTYPLSVIGKVFTVFYCIVGVPLTFLTISVLINQMLCRLWRFKDWLKEKMPSYKELHVQLIHLAILTVLLVVFIFLIPAGIFMTLEDHWQYFDSIYYCVISLTTIGLGDFVPGEDPTQSYREVYNVATTLVAVVNSIPELNMSTYFLTPEKNSDTPETQRLTPPNSPNNNTTSYSATATEEY</sequence>
<dbReference type="PRINTS" id="PR01586">
    <property type="entry name" value="TWIKCHANNEL"/>
</dbReference>
<feature type="transmembrane region" description="Helical" evidence="10">
    <location>
        <begin position="19"/>
        <end position="40"/>
    </location>
</feature>
<dbReference type="EMBL" id="VXIV02000684">
    <property type="protein sequence ID" value="KAF6036732.1"/>
    <property type="molecule type" value="Genomic_DNA"/>
</dbReference>
<organism evidence="12 13">
    <name type="scientific">Bugula neritina</name>
    <name type="common">Brown bryozoan</name>
    <name type="synonym">Sertularia neritina</name>
    <dbReference type="NCBI Taxonomy" id="10212"/>
    <lineage>
        <taxon>Eukaryota</taxon>
        <taxon>Metazoa</taxon>
        <taxon>Spiralia</taxon>
        <taxon>Lophotrochozoa</taxon>
        <taxon>Bryozoa</taxon>
        <taxon>Gymnolaemata</taxon>
        <taxon>Cheilostomatida</taxon>
        <taxon>Flustrina</taxon>
        <taxon>Buguloidea</taxon>
        <taxon>Bugulidae</taxon>
        <taxon>Bugula</taxon>
    </lineage>
</organism>
<dbReference type="InterPro" id="IPR013099">
    <property type="entry name" value="K_chnl_dom"/>
</dbReference>
<dbReference type="Gene3D" id="1.10.287.70">
    <property type="match status" value="1"/>
</dbReference>
<dbReference type="InterPro" id="IPR005408">
    <property type="entry name" value="2pore_dom_K_chnl_TWIK"/>
</dbReference>
<dbReference type="GO" id="GO:0022841">
    <property type="term" value="F:potassium ion leak channel activity"/>
    <property type="evidence" value="ECO:0007669"/>
    <property type="project" value="TreeGrafter"/>
</dbReference>
<evidence type="ECO:0000256" key="7">
    <source>
        <dbReference type="ARBA" id="ARBA00023303"/>
    </source>
</evidence>
<dbReference type="PRINTS" id="PR01333">
    <property type="entry name" value="2POREKCHANEL"/>
</dbReference>
<feature type="compositionally biased region" description="Low complexity" evidence="9">
    <location>
        <begin position="286"/>
        <end position="301"/>
    </location>
</feature>
<evidence type="ECO:0000256" key="1">
    <source>
        <dbReference type="ARBA" id="ARBA00004141"/>
    </source>
</evidence>
<dbReference type="Pfam" id="PF07885">
    <property type="entry name" value="Ion_trans_2"/>
    <property type="match status" value="2"/>
</dbReference>
<comment type="similarity">
    <text evidence="8">Belongs to the two pore domain potassium channel (TC 1.A.1.8) family.</text>
</comment>
<evidence type="ECO:0000256" key="10">
    <source>
        <dbReference type="SAM" id="Phobius"/>
    </source>
</evidence>
<name>A0A7J7KDK3_BUGNE</name>
<dbReference type="PANTHER" id="PTHR11003:SF249">
    <property type="entry name" value="TWO PORE POTASSIUM CHANNEL PROTEIN SUP-9"/>
    <property type="match status" value="1"/>
</dbReference>
<feature type="transmembrane region" description="Helical" evidence="10">
    <location>
        <begin position="179"/>
        <end position="201"/>
    </location>
</feature>
<comment type="subcellular location">
    <subcellularLocation>
        <location evidence="1">Membrane</location>
        <topology evidence="1">Multi-pass membrane protein</topology>
    </subcellularLocation>
</comment>
<evidence type="ECO:0000256" key="9">
    <source>
        <dbReference type="SAM" id="MobiDB-lite"/>
    </source>
</evidence>
<keyword evidence="2 8" id="KW-0813">Transport</keyword>
<evidence type="ECO:0000313" key="12">
    <source>
        <dbReference type="EMBL" id="KAF6036732.1"/>
    </source>
</evidence>
<evidence type="ECO:0000256" key="8">
    <source>
        <dbReference type="RuleBase" id="RU003857"/>
    </source>
</evidence>
<evidence type="ECO:0000256" key="3">
    <source>
        <dbReference type="ARBA" id="ARBA00022692"/>
    </source>
</evidence>
<feature type="transmembrane region" description="Helical" evidence="10">
    <location>
        <begin position="132"/>
        <end position="158"/>
    </location>
</feature>
<evidence type="ECO:0000313" key="13">
    <source>
        <dbReference type="Proteomes" id="UP000593567"/>
    </source>
</evidence>
<dbReference type="PANTHER" id="PTHR11003">
    <property type="entry name" value="POTASSIUM CHANNEL, SUBFAMILY K"/>
    <property type="match status" value="1"/>
</dbReference>
<keyword evidence="5 8" id="KW-0406">Ion transport</keyword>
<keyword evidence="7 8" id="KW-0407">Ion channel</keyword>
<evidence type="ECO:0000256" key="4">
    <source>
        <dbReference type="ARBA" id="ARBA00022989"/>
    </source>
</evidence>
<dbReference type="Proteomes" id="UP000593567">
    <property type="component" value="Unassembled WGS sequence"/>
</dbReference>
<comment type="caution">
    <text evidence="12">The sequence shown here is derived from an EMBL/GenBank/DDBJ whole genome shotgun (WGS) entry which is preliminary data.</text>
</comment>
<keyword evidence="3 8" id="KW-0812">Transmembrane</keyword>
<proteinExistence type="inferred from homology"/>
<dbReference type="SUPFAM" id="SSF81324">
    <property type="entry name" value="Voltage-gated potassium channels"/>
    <property type="match status" value="2"/>
</dbReference>
<protein>
    <recommendedName>
        <fullName evidence="11">Potassium channel domain-containing protein</fullName>
    </recommendedName>
</protein>
<evidence type="ECO:0000256" key="2">
    <source>
        <dbReference type="ARBA" id="ARBA00022448"/>
    </source>
</evidence>
<gene>
    <name evidence="12" type="ORF">EB796_004974</name>
</gene>
<keyword evidence="4 10" id="KW-1133">Transmembrane helix</keyword>
<evidence type="ECO:0000259" key="11">
    <source>
        <dbReference type="Pfam" id="PF07885"/>
    </source>
</evidence>
<dbReference type="GO" id="GO:0005886">
    <property type="term" value="C:plasma membrane"/>
    <property type="evidence" value="ECO:0007669"/>
    <property type="project" value="TreeGrafter"/>
</dbReference>
<dbReference type="AlphaFoldDB" id="A0A7J7KDK3"/>
<keyword evidence="13" id="KW-1185">Reference proteome</keyword>
<evidence type="ECO:0000256" key="5">
    <source>
        <dbReference type="ARBA" id="ARBA00023065"/>
    </source>
</evidence>